<dbReference type="PROSITE" id="PS51898">
    <property type="entry name" value="TYR_RECOMBINASE"/>
    <property type="match status" value="1"/>
</dbReference>
<dbReference type="Pfam" id="PF00589">
    <property type="entry name" value="Phage_integrase"/>
    <property type="match status" value="1"/>
</dbReference>
<accession>A0A4Q7YU25</accession>
<name>A0A4Q7YU25_9BACT</name>
<dbReference type="InterPro" id="IPR011010">
    <property type="entry name" value="DNA_brk_join_enz"/>
</dbReference>
<keyword evidence="3" id="KW-0233">DNA recombination</keyword>
<reference evidence="5 6" key="1">
    <citation type="submission" date="2019-02" db="EMBL/GenBank/DDBJ databases">
        <title>Genomic Encyclopedia of Archaeal and Bacterial Type Strains, Phase II (KMG-II): from individual species to whole genera.</title>
        <authorList>
            <person name="Goeker M."/>
        </authorList>
    </citation>
    <scope>NUCLEOTIDE SEQUENCE [LARGE SCALE GENOMIC DNA]</scope>
    <source>
        <strain evidence="5 6">DSM 18101</strain>
    </source>
</reference>
<dbReference type="InterPro" id="IPR013762">
    <property type="entry name" value="Integrase-like_cat_sf"/>
</dbReference>
<dbReference type="EMBL" id="SHKW01000001">
    <property type="protein sequence ID" value="RZU41108.1"/>
    <property type="molecule type" value="Genomic_DNA"/>
</dbReference>
<dbReference type="PANTHER" id="PTHR30349">
    <property type="entry name" value="PHAGE INTEGRASE-RELATED"/>
    <property type="match status" value="1"/>
</dbReference>
<dbReference type="InterPro" id="IPR010998">
    <property type="entry name" value="Integrase_recombinase_N"/>
</dbReference>
<evidence type="ECO:0000256" key="1">
    <source>
        <dbReference type="ARBA" id="ARBA00008857"/>
    </source>
</evidence>
<evidence type="ECO:0000256" key="3">
    <source>
        <dbReference type="ARBA" id="ARBA00023172"/>
    </source>
</evidence>
<dbReference type="Proteomes" id="UP000292958">
    <property type="component" value="Unassembled WGS sequence"/>
</dbReference>
<dbReference type="GO" id="GO:0015074">
    <property type="term" value="P:DNA integration"/>
    <property type="evidence" value="ECO:0007669"/>
    <property type="project" value="InterPro"/>
</dbReference>
<evidence type="ECO:0000259" key="4">
    <source>
        <dbReference type="PROSITE" id="PS51898"/>
    </source>
</evidence>
<comment type="similarity">
    <text evidence="1">Belongs to the 'phage' integrase family.</text>
</comment>
<feature type="domain" description="Tyr recombinase" evidence="4">
    <location>
        <begin position="242"/>
        <end position="437"/>
    </location>
</feature>
<dbReference type="SUPFAM" id="SSF56349">
    <property type="entry name" value="DNA breaking-rejoining enzymes"/>
    <property type="match status" value="1"/>
</dbReference>
<dbReference type="PANTHER" id="PTHR30349:SF64">
    <property type="entry name" value="PROPHAGE INTEGRASE INTD-RELATED"/>
    <property type="match status" value="1"/>
</dbReference>
<dbReference type="AlphaFoldDB" id="A0A4Q7YU25"/>
<dbReference type="Gene3D" id="1.10.150.130">
    <property type="match status" value="1"/>
</dbReference>
<dbReference type="Gene3D" id="1.10.443.10">
    <property type="entry name" value="Intergrase catalytic core"/>
    <property type="match status" value="1"/>
</dbReference>
<dbReference type="OrthoDB" id="102818at2"/>
<dbReference type="InterPro" id="IPR002104">
    <property type="entry name" value="Integrase_catalytic"/>
</dbReference>
<dbReference type="CDD" id="cd00397">
    <property type="entry name" value="DNA_BRE_C"/>
    <property type="match status" value="1"/>
</dbReference>
<keyword evidence="6" id="KW-1185">Reference proteome</keyword>
<dbReference type="GO" id="GO:0003677">
    <property type="term" value="F:DNA binding"/>
    <property type="evidence" value="ECO:0007669"/>
    <property type="project" value="UniProtKB-KW"/>
</dbReference>
<dbReference type="RefSeq" id="WP_130419076.1">
    <property type="nucleotide sequence ID" value="NZ_SHKW01000001.1"/>
</dbReference>
<proteinExistence type="inferred from homology"/>
<gene>
    <name evidence="5" type="ORF">BDD14_2605</name>
</gene>
<dbReference type="InterPro" id="IPR050090">
    <property type="entry name" value="Tyrosine_recombinase_XerCD"/>
</dbReference>
<sequence length="451" mass="51007">MKSPVQLYLRVRLPDGSYPYLRAAFAANGRLRPHHAIHSGRATEFPGASYHLRYRIGQKRVWESVGKDPTLALTRVQQKVRDLQHVNDDGDDIVPQVVPDAAARTPLTAEQPKPPLLLNDAIKEYLAEVKTHRSAKTFAAYRTTLFLFSPDAAKEAAKDTQVKIAGHKRKKSTAKLTRQFVNKPLADITRKDMLDYVEFLKKVQGSVPRTVRNRVDFLQIFLHHYGLPSLLIGKDLPQYTEKKVRAYNPSQLAKLFAEATQDEADLLHFFLCTGAREQEAQFVCWTDVDLELKTYTVTEHLDLGYQPKDKEEGSLPIPDVLVRVLKARRERYPQARLIFPGKGGKPNGHALRVIKRLALRAGVNCGQCRNKAGKSCATHPVCRQFVLHKLRKTFATTLHHKGLPAQTLQRYLRHSDLDTTLKYIADADDATIRKTINSTFQGFESYAGGTR</sequence>
<evidence type="ECO:0000256" key="2">
    <source>
        <dbReference type="ARBA" id="ARBA00023125"/>
    </source>
</evidence>
<dbReference type="GO" id="GO:0006310">
    <property type="term" value="P:DNA recombination"/>
    <property type="evidence" value="ECO:0007669"/>
    <property type="project" value="UniProtKB-KW"/>
</dbReference>
<evidence type="ECO:0000313" key="6">
    <source>
        <dbReference type="Proteomes" id="UP000292958"/>
    </source>
</evidence>
<keyword evidence="2" id="KW-0238">DNA-binding</keyword>
<evidence type="ECO:0000313" key="5">
    <source>
        <dbReference type="EMBL" id="RZU41108.1"/>
    </source>
</evidence>
<organism evidence="5 6">
    <name type="scientific">Edaphobacter modestus</name>
    <dbReference type="NCBI Taxonomy" id="388466"/>
    <lineage>
        <taxon>Bacteria</taxon>
        <taxon>Pseudomonadati</taxon>
        <taxon>Acidobacteriota</taxon>
        <taxon>Terriglobia</taxon>
        <taxon>Terriglobales</taxon>
        <taxon>Acidobacteriaceae</taxon>
        <taxon>Edaphobacter</taxon>
    </lineage>
</organism>
<comment type="caution">
    <text evidence="5">The sequence shown here is derived from an EMBL/GenBank/DDBJ whole genome shotgun (WGS) entry which is preliminary data.</text>
</comment>
<protein>
    <submittedName>
        <fullName evidence="5">Site-specific recombinase XerD</fullName>
    </submittedName>
</protein>